<dbReference type="Proteomes" id="UP000321935">
    <property type="component" value="Unassembled WGS sequence"/>
</dbReference>
<protein>
    <submittedName>
        <fullName evidence="1">Uncharacterized protein</fullName>
    </submittedName>
</protein>
<proteinExistence type="predicted"/>
<gene>
    <name evidence="1" type="ORF">ESV85_22000</name>
</gene>
<sequence>MAETTANKICHLPPPLIFTARWEVVAAGQAVGMCGGSFATTWLFVSFGPSQKKESNKISWIDWIRFHPRMSAVAETTLLQNLQIPFTRVNLLLTE</sequence>
<accession>A0A5C7A830</accession>
<organism evidence="1 2">
    <name type="scientific">Algoriphagus aquimarinus</name>
    <dbReference type="NCBI Taxonomy" id="237018"/>
    <lineage>
        <taxon>Bacteria</taxon>
        <taxon>Pseudomonadati</taxon>
        <taxon>Bacteroidota</taxon>
        <taxon>Cytophagia</taxon>
        <taxon>Cytophagales</taxon>
        <taxon>Cyclobacteriaceae</taxon>
        <taxon>Algoriphagus</taxon>
    </lineage>
</organism>
<name>A0A5C7A830_9BACT</name>
<reference evidence="1 2" key="1">
    <citation type="submission" date="2019-08" db="EMBL/GenBank/DDBJ databases">
        <title>Genomes sequence of Algoriphagus aquimarinus ACAM450.</title>
        <authorList>
            <person name="Bowman J.P."/>
        </authorList>
    </citation>
    <scope>NUCLEOTIDE SEQUENCE [LARGE SCALE GENOMIC DNA]</scope>
    <source>
        <strain evidence="1 2">ACAM 450</strain>
    </source>
</reference>
<dbReference type="AlphaFoldDB" id="A0A5C7A830"/>
<evidence type="ECO:0000313" key="1">
    <source>
        <dbReference type="EMBL" id="TXE01718.1"/>
    </source>
</evidence>
<evidence type="ECO:0000313" key="2">
    <source>
        <dbReference type="Proteomes" id="UP000321935"/>
    </source>
</evidence>
<dbReference type="EMBL" id="VORW01000040">
    <property type="protein sequence ID" value="TXE01718.1"/>
    <property type="molecule type" value="Genomic_DNA"/>
</dbReference>
<comment type="caution">
    <text evidence="1">The sequence shown here is derived from an EMBL/GenBank/DDBJ whole genome shotgun (WGS) entry which is preliminary data.</text>
</comment>